<dbReference type="InterPro" id="IPR029056">
    <property type="entry name" value="Ribokinase-like"/>
</dbReference>
<protein>
    <recommendedName>
        <fullName evidence="3">Carbohydrate kinase PfkB domain-containing protein</fullName>
    </recommendedName>
</protein>
<comment type="caution">
    <text evidence="4">The sequence shown here is derived from an EMBL/GenBank/DDBJ whole genome shotgun (WGS) entry which is preliminary data.</text>
</comment>
<keyword evidence="1" id="KW-0808">Transferase</keyword>
<dbReference type="InterPro" id="IPR011611">
    <property type="entry name" value="PfkB_dom"/>
</dbReference>
<dbReference type="PANTHER" id="PTHR10584:SF166">
    <property type="entry name" value="RIBOKINASE"/>
    <property type="match status" value="1"/>
</dbReference>
<dbReference type="AlphaFoldDB" id="A0AA91Z1L8"/>
<dbReference type="Pfam" id="PF00294">
    <property type="entry name" value="PfkB"/>
    <property type="match status" value="1"/>
</dbReference>
<organism evidence="4 5">
    <name type="scientific">Niallia circulans</name>
    <name type="common">Bacillus circulans</name>
    <dbReference type="NCBI Taxonomy" id="1397"/>
    <lineage>
        <taxon>Bacteria</taxon>
        <taxon>Bacillati</taxon>
        <taxon>Bacillota</taxon>
        <taxon>Bacilli</taxon>
        <taxon>Bacillales</taxon>
        <taxon>Bacillaceae</taxon>
        <taxon>Niallia</taxon>
    </lineage>
</organism>
<sequence length="297" mass="33607">MEERRKRMKKLNSEIKVIGYGDNVVDRYINRKIMYPGGNALNFSVNAKRLGVNAAYLGEFGYDEEGQHIKAVLSELGVDISKCSNPRDAITEKADVEVIDGDRVFIGAHRGTRRPISITKEIKEYISSFSLLHSGCHAATESQLGFLNDIPVIKSFDFSDPAKYRTKEYLNKVCPHIDVALFSCADDDENEIERLYNLCNQWNVRYILMTRGADSPVFFSNKRKYTGIVKKLERVEDTMGAGDAYFTAFVVSLLSSGWTSINNELQEEQVNQAFIEASHYSSEVCKIQGSFGFPKRF</sequence>
<evidence type="ECO:0000259" key="3">
    <source>
        <dbReference type="Pfam" id="PF00294"/>
    </source>
</evidence>
<dbReference type="EMBL" id="NPBQ01000054">
    <property type="protein sequence ID" value="PAD83585.1"/>
    <property type="molecule type" value="Genomic_DNA"/>
</dbReference>
<dbReference type="GO" id="GO:0016301">
    <property type="term" value="F:kinase activity"/>
    <property type="evidence" value="ECO:0007669"/>
    <property type="project" value="UniProtKB-KW"/>
</dbReference>
<dbReference type="PANTHER" id="PTHR10584">
    <property type="entry name" value="SUGAR KINASE"/>
    <property type="match status" value="1"/>
</dbReference>
<reference evidence="4 5" key="1">
    <citation type="submission" date="2017-07" db="EMBL/GenBank/DDBJ databases">
        <title>Isolation and whole genome analysis of endospore-forming bacteria from heroin.</title>
        <authorList>
            <person name="Kalinowski J."/>
            <person name="Ahrens B."/>
            <person name="Al-Dilaimi A."/>
            <person name="Winkler A."/>
            <person name="Wibberg D."/>
            <person name="Schleenbecker U."/>
            <person name="Ruckert C."/>
            <person name="Wolfel R."/>
            <person name="Grass G."/>
        </authorList>
    </citation>
    <scope>NUCLEOTIDE SEQUENCE [LARGE SCALE GENOMIC DNA]</scope>
    <source>
        <strain evidence="4 5">7521-2</strain>
    </source>
</reference>
<evidence type="ECO:0000313" key="4">
    <source>
        <dbReference type="EMBL" id="PAD83585.1"/>
    </source>
</evidence>
<dbReference type="SUPFAM" id="SSF53613">
    <property type="entry name" value="Ribokinase-like"/>
    <property type="match status" value="1"/>
</dbReference>
<evidence type="ECO:0000256" key="1">
    <source>
        <dbReference type="ARBA" id="ARBA00022679"/>
    </source>
</evidence>
<gene>
    <name evidence="4" type="ORF">CHH57_08980</name>
</gene>
<accession>A0AA91Z1L8</accession>
<feature type="domain" description="Carbohydrate kinase PfkB" evidence="3">
    <location>
        <begin position="32"/>
        <end position="262"/>
    </location>
</feature>
<evidence type="ECO:0000256" key="2">
    <source>
        <dbReference type="ARBA" id="ARBA00022777"/>
    </source>
</evidence>
<evidence type="ECO:0000313" key="5">
    <source>
        <dbReference type="Proteomes" id="UP000216961"/>
    </source>
</evidence>
<dbReference type="Gene3D" id="3.40.1190.20">
    <property type="match status" value="1"/>
</dbReference>
<keyword evidence="2" id="KW-0418">Kinase</keyword>
<proteinExistence type="predicted"/>
<dbReference type="Proteomes" id="UP000216961">
    <property type="component" value="Unassembled WGS sequence"/>
</dbReference>
<name>A0AA91Z1L8_NIACI</name>